<sequence>MTKNKFYAVKVGRKPGVYTTWPECQEQINGFSGAEFKSFKSLSEAEKYMSDEVIEDVASSEDVDIDALNLELEKKIGDLGETESIAFVDGSYDASEEKSGFGVILLSYDNARDTLYKAFTKQLGEEFIKTRNVGAELEGVKEAINWAITSGKSKITICYDYQGIEEWAVGNWKAKNEIAKKYVSFIRDKRSLLDIEFIKVPAHSGINYNEEADALAKKSLLTKGHKTYNDGSVYFTGYGVKDWRAIVELLNEENEELVAEDDVEIEKVEINIEELSNRHRIVVSQTAKRVVINCYSNSNSYVQGKQSVLFQKIISTAIEMLRNDQGLLETLNTYHALQVTKEEVEVGAERYLPHFSGDRKSKLYRTLLAAVYNTMLTGYMPDYTSLVTPIFRAYEYYLHQILGSKMGLCTENKNGKNNFAFFNKDDNGRFECNSKKIDQLSSDQVKFLNDFYSNYNNVRHQYSHWSADDYDTSVISEMGDARELIIKGLTLIDKYYTLF</sequence>
<evidence type="ECO:0000256" key="4">
    <source>
        <dbReference type="ARBA" id="ARBA00022722"/>
    </source>
</evidence>
<keyword evidence="8" id="KW-0175">Coiled coil</keyword>
<protein>
    <recommendedName>
        <fullName evidence="3">ribonuclease H</fullName>
        <ecNumber evidence="3">3.1.26.4</ecNumber>
    </recommendedName>
</protein>
<evidence type="ECO:0000256" key="7">
    <source>
        <dbReference type="ARBA" id="ARBA00022801"/>
    </source>
</evidence>
<reference evidence="10 11" key="1">
    <citation type="journal article" date="2022" name="Genome Biol. Evol.">
        <title>Host diet, physiology and behaviors set the stage for Lachnospiraceae cladogenesis.</title>
        <authorList>
            <person name="Vera-Ponce De Leon A."/>
            <person name="Schneider M."/>
            <person name="Jahnes B.C."/>
            <person name="Sadowski V."/>
            <person name="Camuy-Velez L.A."/>
            <person name="Duan J."/>
            <person name="Sabree Z.L."/>
        </authorList>
    </citation>
    <scope>NUCLEOTIDE SEQUENCE [LARGE SCALE GENOMIC DNA]</scope>
    <source>
        <strain evidence="10 11">PAL227</strain>
    </source>
</reference>
<keyword evidence="6" id="KW-0255">Endonuclease</keyword>
<dbReference type="Pfam" id="PF01693">
    <property type="entry name" value="Cauli_VI"/>
    <property type="match status" value="1"/>
</dbReference>
<evidence type="ECO:0000256" key="5">
    <source>
        <dbReference type="ARBA" id="ARBA00022723"/>
    </source>
</evidence>
<keyword evidence="11" id="KW-1185">Reference proteome</keyword>
<comment type="caution">
    <text evidence="10">The sequence shown here is derived from an EMBL/GenBank/DDBJ whole genome shotgun (WGS) entry which is preliminary data.</text>
</comment>
<evidence type="ECO:0000256" key="1">
    <source>
        <dbReference type="ARBA" id="ARBA00000077"/>
    </source>
</evidence>
<evidence type="ECO:0000259" key="9">
    <source>
        <dbReference type="PROSITE" id="PS50879"/>
    </source>
</evidence>
<dbReference type="InterPro" id="IPR050092">
    <property type="entry name" value="RNase_H"/>
</dbReference>
<dbReference type="SUPFAM" id="SSF55658">
    <property type="entry name" value="L9 N-domain-like"/>
    <property type="match status" value="1"/>
</dbReference>
<evidence type="ECO:0000256" key="2">
    <source>
        <dbReference type="ARBA" id="ARBA00005300"/>
    </source>
</evidence>
<dbReference type="PANTHER" id="PTHR10642">
    <property type="entry name" value="RIBONUCLEASE H1"/>
    <property type="match status" value="1"/>
</dbReference>
<comment type="similarity">
    <text evidence="2">Belongs to the RNase H family.</text>
</comment>
<dbReference type="CDD" id="cd09277">
    <property type="entry name" value="RNase_HI_bacteria_like"/>
    <property type="match status" value="1"/>
</dbReference>
<evidence type="ECO:0000313" key="11">
    <source>
        <dbReference type="Proteomes" id="UP001523565"/>
    </source>
</evidence>
<dbReference type="Pfam" id="PF19034">
    <property type="entry name" value="RnlA-toxin_DBD"/>
    <property type="match status" value="1"/>
</dbReference>
<proteinExistence type="inferred from homology"/>
<organism evidence="10 11">
    <name type="scientific">Ohessyouella blattaphilus</name>
    <dbReference type="NCBI Taxonomy" id="2949333"/>
    <lineage>
        <taxon>Bacteria</taxon>
        <taxon>Bacillati</taxon>
        <taxon>Bacillota</taxon>
        <taxon>Clostridia</taxon>
        <taxon>Lachnospirales</taxon>
        <taxon>Lachnospiraceae</taxon>
        <taxon>Ohessyouella</taxon>
    </lineage>
</organism>
<dbReference type="Gene3D" id="6.10.250.2650">
    <property type="match status" value="1"/>
</dbReference>
<dbReference type="EMBL" id="JAMZFV010000051">
    <property type="protein sequence ID" value="MCP1111561.1"/>
    <property type="molecule type" value="Genomic_DNA"/>
</dbReference>
<keyword evidence="4" id="KW-0540">Nuclease</keyword>
<dbReference type="Gene3D" id="3.40.970.10">
    <property type="entry name" value="Ribonuclease H1, N-terminal domain"/>
    <property type="match status" value="1"/>
</dbReference>
<dbReference type="EC" id="3.1.26.4" evidence="3"/>
<dbReference type="InterPro" id="IPR002156">
    <property type="entry name" value="RNaseH_domain"/>
</dbReference>
<dbReference type="InterPro" id="IPR036397">
    <property type="entry name" value="RNaseH_sf"/>
</dbReference>
<dbReference type="InterPro" id="IPR043994">
    <property type="entry name" value="RnlA/LsoA-toxin_DBD"/>
</dbReference>
<dbReference type="Pfam" id="PF15935">
    <property type="entry name" value="RnlA_toxin"/>
    <property type="match status" value="1"/>
</dbReference>
<dbReference type="InterPro" id="IPR009027">
    <property type="entry name" value="Ribosomal_bL9/RNase_H1_N"/>
</dbReference>
<dbReference type="RefSeq" id="WP_262070418.1">
    <property type="nucleotide sequence ID" value="NZ_JAMXOC010000051.1"/>
</dbReference>
<name>A0ABT1EM13_9FIRM</name>
<dbReference type="SUPFAM" id="SSF53098">
    <property type="entry name" value="Ribonuclease H-like"/>
    <property type="match status" value="1"/>
</dbReference>
<dbReference type="InterPro" id="IPR011320">
    <property type="entry name" value="RNase_H1_N"/>
</dbReference>
<comment type="catalytic activity">
    <reaction evidence="1">
        <text>Endonucleolytic cleavage to 5'-phosphomonoester.</text>
        <dbReference type="EC" id="3.1.26.4"/>
    </reaction>
</comment>
<keyword evidence="5" id="KW-0479">Metal-binding</keyword>
<dbReference type="InterPro" id="IPR012337">
    <property type="entry name" value="RNaseH-like_sf"/>
</dbReference>
<evidence type="ECO:0000313" key="10">
    <source>
        <dbReference type="EMBL" id="MCP1111561.1"/>
    </source>
</evidence>
<keyword evidence="7" id="KW-0378">Hydrolase</keyword>
<feature type="coiled-coil region" evidence="8">
    <location>
        <begin position="240"/>
        <end position="285"/>
    </location>
</feature>
<feature type="domain" description="RNase H type-1" evidence="9">
    <location>
        <begin position="80"/>
        <end position="221"/>
    </location>
</feature>
<dbReference type="Proteomes" id="UP001523565">
    <property type="component" value="Unassembled WGS sequence"/>
</dbReference>
<accession>A0ABT1EM13</accession>
<dbReference type="PROSITE" id="PS50879">
    <property type="entry name" value="RNASE_H_1"/>
    <property type="match status" value="1"/>
</dbReference>
<dbReference type="InterPro" id="IPR031845">
    <property type="entry name" value="RnlA_toxin_NRD"/>
</dbReference>
<evidence type="ECO:0000256" key="3">
    <source>
        <dbReference type="ARBA" id="ARBA00012180"/>
    </source>
</evidence>
<evidence type="ECO:0000256" key="6">
    <source>
        <dbReference type="ARBA" id="ARBA00022759"/>
    </source>
</evidence>
<gene>
    <name evidence="10" type="ORF">NK118_15050</name>
</gene>
<dbReference type="Pfam" id="PF00075">
    <property type="entry name" value="RNase_H"/>
    <property type="match status" value="1"/>
</dbReference>
<dbReference type="InterPro" id="IPR037056">
    <property type="entry name" value="RNase_H1_N_sf"/>
</dbReference>
<dbReference type="PANTHER" id="PTHR10642:SF26">
    <property type="entry name" value="RIBONUCLEASE H1"/>
    <property type="match status" value="1"/>
</dbReference>
<evidence type="ECO:0000256" key="8">
    <source>
        <dbReference type="SAM" id="Coils"/>
    </source>
</evidence>
<dbReference type="Gene3D" id="3.30.420.10">
    <property type="entry name" value="Ribonuclease H-like superfamily/Ribonuclease H"/>
    <property type="match status" value="1"/>
</dbReference>